<evidence type="ECO:0000313" key="2">
    <source>
        <dbReference type="EMBL" id="MFM1525117.1"/>
    </source>
</evidence>
<name>A0ABW9F6W5_9FIRM</name>
<evidence type="ECO:0000313" key="3">
    <source>
        <dbReference type="Proteomes" id="UP001629536"/>
    </source>
</evidence>
<dbReference type="EMBL" id="JBFNFH010000012">
    <property type="protein sequence ID" value="MFM1525117.1"/>
    <property type="molecule type" value="Genomic_DNA"/>
</dbReference>
<dbReference type="Proteomes" id="UP001629536">
    <property type="component" value="Unassembled WGS sequence"/>
</dbReference>
<keyword evidence="3" id="KW-1185">Reference proteome</keyword>
<dbReference type="SUPFAM" id="SSF88659">
    <property type="entry name" value="Sigma3 and sigma4 domains of RNA polymerase sigma factors"/>
    <property type="match status" value="1"/>
</dbReference>
<keyword evidence="1" id="KW-0175">Coiled coil</keyword>
<dbReference type="InterPro" id="IPR013324">
    <property type="entry name" value="RNA_pol_sigma_r3/r4-like"/>
</dbReference>
<dbReference type="RefSeq" id="WP_124748775.1">
    <property type="nucleotide sequence ID" value="NZ_JBFNFH010000012.1"/>
</dbReference>
<proteinExistence type="predicted"/>
<evidence type="ECO:0000256" key="1">
    <source>
        <dbReference type="SAM" id="Coils"/>
    </source>
</evidence>
<evidence type="ECO:0008006" key="4">
    <source>
        <dbReference type="Google" id="ProtNLM"/>
    </source>
</evidence>
<comment type="caution">
    <text evidence="2">The sequence shown here is derived from an EMBL/GenBank/DDBJ whole genome shotgun (WGS) entry which is preliminary data.</text>
</comment>
<reference evidence="2 3" key="1">
    <citation type="journal article" date="2024" name="Front. Microbiol.">
        <title>Pangenomic and biochemical analyses of Helcococcus ovis reveal widespread tetracycline resistance and a novel bacterial species, Helcococcus bovis.</title>
        <authorList>
            <person name="Cunha F."/>
            <person name="Zhai Y."/>
            <person name="Casaro S."/>
            <person name="Jones K.L."/>
            <person name="Hernandez M."/>
            <person name="Bisinotto R.S."/>
            <person name="Kariyawasam S."/>
            <person name="Brown M.B."/>
            <person name="Phillips A."/>
            <person name="Jeong K.C."/>
            <person name="Galvao K.N."/>
        </authorList>
    </citation>
    <scope>NUCLEOTIDE SEQUENCE [LARGE SCALE GENOMIC DNA]</scope>
    <source>
        <strain evidence="2 3">KG197</strain>
    </source>
</reference>
<feature type="coiled-coil region" evidence="1">
    <location>
        <begin position="53"/>
        <end position="80"/>
    </location>
</feature>
<gene>
    <name evidence="2" type="ORF">ABGF40_05460</name>
</gene>
<organism evidence="2 3">
    <name type="scientific">Helcococcus bovis</name>
    <dbReference type="NCBI Taxonomy" id="3153252"/>
    <lineage>
        <taxon>Bacteria</taxon>
        <taxon>Bacillati</taxon>
        <taxon>Bacillota</taxon>
        <taxon>Tissierellia</taxon>
        <taxon>Tissierellales</taxon>
        <taxon>Peptoniphilaceae</taxon>
        <taxon>Helcococcus</taxon>
    </lineage>
</organism>
<protein>
    <recommendedName>
        <fullName evidence="4">DUF1492 domain-containing protein</fullName>
    </recommendedName>
</protein>
<sequence length="136" mass="15985">MTSKEFFRYLKQLENQIESKSYMAQTYRTLAEGLSSPIYSDMPKKASRELEPMAKALTKALEIEDEIKELKFELASQKAKGMDAISMLEKEYQILLIKRYFEKKSWGQIAASMYYSERWIYKLHGLALKDLDQLFS</sequence>
<accession>A0ABW9F6W5</accession>